<feature type="signal peptide" evidence="9">
    <location>
        <begin position="1"/>
        <end position="17"/>
    </location>
</feature>
<comment type="function">
    <text evidence="8">Destroys radicals which are normally produced within the cells and which are toxic to biological systems.</text>
</comment>
<dbReference type="InterPro" id="IPR024134">
    <property type="entry name" value="SOD_Cu/Zn_/chaperone"/>
</dbReference>
<feature type="chain" id="PRO_5018298729" description="Superoxide dismutase [Cu-Zn]" evidence="9">
    <location>
        <begin position="18"/>
        <end position="177"/>
    </location>
</feature>
<dbReference type="InterPro" id="IPR001424">
    <property type="entry name" value="SOD_Cu_Zn_dom"/>
</dbReference>
<dbReference type="SUPFAM" id="SSF49329">
    <property type="entry name" value="Cu,Zn superoxide dismutase-like"/>
    <property type="match status" value="1"/>
</dbReference>
<dbReference type="Pfam" id="PF00080">
    <property type="entry name" value="Sod_Cu"/>
    <property type="match status" value="1"/>
</dbReference>
<keyword evidence="9" id="KW-0732">Signal</keyword>
<feature type="domain" description="Superoxide dismutase copper/zinc binding" evidence="10">
    <location>
        <begin position="37"/>
        <end position="172"/>
    </location>
</feature>
<keyword evidence="2 8" id="KW-0479">Metal-binding</keyword>
<keyword evidence="3 8" id="KW-0862">Zinc</keyword>
<dbReference type="PANTHER" id="PTHR10003">
    <property type="entry name" value="SUPEROXIDE DISMUTASE CU-ZN -RELATED"/>
    <property type="match status" value="1"/>
</dbReference>
<evidence type="ECO:0000313" key="11">
    <source>
        <dbReference type="EMBL" id="AXS76849.1"/>
    </source>
</evidence>
<keyword evidence="6 8" id="KW-0186">Copper</keyword>
<protein>
    <recommendedName>
        <fullName evidence="8">Superoxide dismutase [Cu-Zn]</fullName>
        <ecNumber evidence="8">1.15.1.1</ecNumber>
    </recommendedName>
</protein>
<evidence type="ECO:0000256" key="9">
    <source>
        <dbReference type="SAM" id="SignalP"/>
    </source>
</evidence>
<comment type="cofactor">
    <cofactor evidence="8">
        <name>Zn(2+)</name>
        <dbReference type="ChEBI" id="CHEBI:29105"/>
    </cofactor>
    <text evidence="8">Binds 1 zinc ion per subunit.</text>
</comment>
<sequence>MSRILLLLLPLFAAVSAEELVAVVRLTPDKIPPVKDVSGDLKLVQSVPNGPVKVTGTIKGLTPGLHGLHVHETGDLSEGCKSLGGHFNPDNATHGAPEDTVRHVGDLGNVEADASGVAKVDITDTVISLSGANNILGRSFVIHSGEDDLGKGNSSLSLTTGNAGDRWACGIIGISKK</sequence>
<dbReference type="InterPro" id="IPR018152">
    <property type="entry name" value="SOD_Cu/Zn_BS"/>
</dbReference>
<comment type="catalytic activity">
    <reaction evidence="7 8">
        <text>2 superoxide + 2 H(+) = H2O2 + O2</text>
        <dbReference type="Rhea" id="RHEA:20696"/>
        <dbReference type="ChEBI" id="CHEBI:15378"/>
        <dbReference type="ChEBI" id="CHEBI:15379"/>
        <dbReference type="ChEBI" id="CHEBI:16240"/>
        <dbReference type="ChEBI" id="CHEBI:18421"/>
        <dbReference type="EC" id="1.15.1.1"/>
    </reaction>
</comment>
<name>A0A3G1STG5_9HYME</name>
<dbReference type="PRINTS" id="PR00068">
    <property type="entry name" value="CUZNDISMTASE"/>
</dbReference>
<dbReference type="AlphaFoldDB" id="A0A3G1STG5"/>
<evidence type="ECO:0000256" key="7">
    <source>
        <dbReference type="ARBA" id="ARBA00049204"/>
    </source>
</evidence>
<organism evidence="11">
    <name type="scientific">Sclerodermus guani</name>
    <dbReference type="NCBI Taxonomy" id="380176"/>
    <lineage>
        <taxon>Eukaryota</taxon>
        <taxon>Metazoa</taxon>
        <taxon>Ecdysozoa</taxon>
        <taxon>Arthropoda</taxon>
        <taxon>Hexapoda</taxon>
        <taxon>Insecta</taxon>
        <taxon>Pterygota</taxon>
        <taxon>Neoptera</taxon>
        <taxon>Endopterygota</taxon>
        <taxon>Hymenoptera</taxon>
        <taxon>Apocrita</taxon>
        <taxon>Aculeata</taxon>
        <taxon>Chrysidoidea</taxon>
        <taxon>Bethylidae</taxon>
        <taxon>Scleroderminae</taxon>
        <taxon>Sclerodermus</taxon>
    </lineage>
</organism>
<evidence type="ECO:0000256" key="1">
    <source>
        <dbReference type="ARBA" id="ARBA00010457"/>
    </source>
</evidence>
<reference evidence="11" key="1">
    <citation type="journal article" date="2018" name="Arch. Insect Biochem. Physiol.">
        <title>Superoxide dismutase from venom of the ectoparasitoid Scleroderma guani inhibits melanization of hemolymph.</title>
        <authorList>
            <person name="Liu N.Y."/>
            <person name="Huang J.M."/>
            <person name="Ren X.M."/>
            <person name="Xu Z.W."/>
            <person name="Yan N.S."/>
            <person name="Zhu J.Y."/>
        </authorList>
    </citation>
    <scope>NUCLEOTIDE SEQUENCE</scope>
</reference>
<dbReference type="EMBL" id="MH507606">
    <property type="protein sequence ID" value="AXS76849.1"/>
    <property type="molecule type" value="mRNA"/>
</dbReference>
<dbReference type="EC" id="1.15.1.1" evidence="8"/>
<dbReference type="FunFam" id="2.60.40.200:FF:000001">
    <property type="entry name" value="Superoxide dismutase [Cu-Zn]"/>
    <property type="match status" value="1"/>
</dbReference>
<keyword evidence="5 8" id="KW-0560">Oxidoreductase</keyword>
<dbReference type="PROSITE" id="PS00332">
    <property type="entry name" value="SOD_CU_ZN_2"/>
    <property type="match status" value="1"/>
</dbReference>
<dbReference type="InterPro" id="IPR036423">
    <property type="entry name" value="SOD-like_Cu/Zn_dom_sf"/>
</dbReference>
<dbReference type="CDD" id="cd00305">
    <property type="entry name" value="Cu-Zn_Superoxide_Dismutase"/>
    <property type="match status" value="1"/>
</dbReference>
<evidence type="ECO:0000256" key="2">
    <source>
        <dbReference type="ARBA" id="ARBA00022723"/>
    </source>
</evidence>
<dbReference type="Gene3D" id="2.60.40.200">
    <property type="entry name" value="Superoxide dismutase, copper/zinc binding domain"/>
    <property type="match status" value="1"/>
</dbReference>
<evidence type="ECO:0000259" key="10">
    <source>
        <dbReference type="Pfam" id="PF00080"/>
    </source>
</evidence>
<keyword evidence="4" id="KW-0049">Antioxidant</keyword>
<evidence type="ECO:0000256" key="3">
    <source>
        <dbReference type="ARBA" id="ARBA00022833"/>
    </source>
</evidence>
<proteinExistence type="evidence at transcript level"/>
<evidence type="ECO:0000256" key="4">
    <source>
        <dbReference type="ARBA" id="ARBA00022862"/>
    </source>
</evidence>
<comment type="cofactor">
    <cofactor evidence="8">
        <name>Cu cation</name>
        <dbReference type="ChEBI" id="CHEBI:23378"/>
    </cofactor>
    <text evidence="8">Binds 1 copper ion per subunit.</text>
</comment>
<dbReference type="GO" id="GO:0005507">
    <property type="term" value="F:copper ion binding"/>
    <property type="evidence" value="ECO:0007669"/>
    <property type="project" value="InterPro"/>
</dbReference>
<evidence type="ECO:0000256" key="8">
    <source>
        <dbReference type="RuleBase" id="RU000393"/>
    </source>
</evidence>
<evidence type="ECO:0000256" key="6">
    <source>
        <dbReference type="ARBA" id="ARBA00023008"/>
    </source>
</evidence>
<dbReference type="GO" id="GO:0004784">
    <property type="term" value="F:superoxide dismutase activity"/>
    <property type="evidence" value="ECO:0007669"/>
    <property type="project" value="UniProtKB-EC"/>
</dbReference>
<evidence type="ECO:0000256" key="5">
    <source>
        <dbReference type="ARBA" id="ARBA00023002"/>
    </source>
</evidence>
<accession>A0A3G1STG5</accession>
<comment type="similarity">
    <text evidence="1 8">Belongs to the Cu-Zn superoxide dismutase family.</text>
</comment>